<keyword evidence="3" id="KW-1185">Reference proteome</keyword>
<sequence>MAALTGRLALECSSLDGSAAGIRTARHRAPDLRCGRCGEAVAAATSSNIPRLGREINRVKSGIPSRCVNAGHNRPADDRTSGRRLHHHLDAPSSLPSNWSHPRAVSASGIRGVVTLPGSTVPSAIRWHTNGMSFATGTFPFHPPAPGANDHVPSSPPTGGFIVPKKQKRPSDDGPHKIPKARPDFHSSMAQTVILIILIGPWAKPLSSDRVILRHSNPHTASIPTPR</sequence>
<feature type="compositionally biased region" description="Basic and acidic residues" evidence="1">
    <location>
        <begin position="169"/>
        <end position="183"/>
    </location>
</feature>
<proteinExistence type="predicted"/>
<evidence type="ECO:0000313" key="3">
    <source>
        <dbReference type="Proteomes" id="UP000183508"/>
    </source>
</evidence>
<protein>
    <submittedName>
        <fullName evidence="2">Uncharacterized protein</fullName>
    </submittedName>
</protein>
<gene>
    <name evidence="2" type="ORF">SAMN05421543_1402</name>
</gene>
<feature type="region of interest" description="Disordered" evidence="1">
    <location>
        <begin position="147"/>
        <end position="183"/>
    </location>
</feature>
<dbReference type="Proteomes" id="UP000183508">
    <property type="component" value="Unassembled WGS sequence"/>
</dbReference>
<name>A0A1I7LDV5_9BACL</name>
<dbReference type="AlphaFoldDB" id="A0A1I7LDV5"/>
<evidence type="ECO:0000256" key="1">
    <source>
        <dbReference type="SAM" id="MobiDB-lite"/>
    </source>
</evidence>
<feature type="region of interest" description="Disordered" evidence="1">
    <location>
        <begin position="66"/>
        <end position="102"/>
    </location>
</feature>
<evidence type="ECO:0000313" key="2">
    <source>
        <dbReference type="EMBL" id="SFV07870.1"/>
    </source>
</evidence>
<accession>A0A1I7LDV5</accession>
<dbReference type="EMBL" id="FPBV01000040">
    <property type="protein sequence ID" value="SFV07870.1"/>
    <property type="molecule type" value="Genomic_DNA"/>
</dbReference>
<reference evidence="3" key="1">
    <citation type="submission" date="2016-10" db="EMBL/GenBank/DDBJ databases">
        <authorList>
            <person name="Varghese N."/>
        </authorList>
    </citation>
    <scope>NUCLEOTIDE SEQUENCE [LARGE SCALE GENOMIC DNA]</scope>
    <source>
        <strain evidence="3">DSM 17980</strain>
    </source>
</reference>
<organism evidence="2 3">
    <name type="scientific">Alicyclobacillus macrosporangiidus</name>
    <dbReference type="NCBI Taxonomy" id="392015"/>
    <lineage>
        <taxon>Bacteria</taxon>
        <taxon>Bacillati</taxon>
        <taxon>Bacillota</taxon>
        <taxon>Bacilli</taxon>
        <taxon>Bacillales</taxon>
        <taxon>Alicyclobacillaceae</taxon>
        <taxon>Alicyclobacillus</taxon>
    </lineage>
</organism>